<protein>
    <submittedName>
        <fullName evidence="1">Unnamed protein product</fullName>
    </submittedName>
</protein>
<reference evidence="1" key="1">
    <citation type="submission" date="2023-04" db="EMBL/GenBank/DDBJ databases">
        <title>Ambrosiozyma monospora NBRC 10751.</title>
        <authorList>
            <person name="Ichikawa N."/>
            <person name="Sato H."/>
            <person name="Tonouchi N."/>
        </authorList>
    </citation>
    <scope>NUCLEOTIDE SEQUENCE</scope>
    <source>
        <strain evidence="1">NBRC 10751</strain>
    </source>
</reference>
<gene>
    <name evidence="1" type="ORF">Amon02_001237600</name>
</gene>
<accession>A0ACB5UA94</accession>
<name>A0ACB5UA94_AMBMO</name>
<organism evidence="1 2">
    <name type="scientific">Ambrosiozyma monospora</name>
    <name type="common">Yeast</name>
    <name type="synonym">Endomycopsis monosporus</name>
    <dbReference type="NCBI Taxonomy" id="43982"/>
    <lineage>
        <taxon>Eukaryota</taxon>
        <taxon>Fungi</taxon>
        <taxon>Dikarya</taxon>
        <taxon>Ascomycota</taxon>
        <taxon>Saccharomycotina</taxon>
        <taxon>Pichiomycetes</taxon>
        <taxon>Pichiales</taxon>
        <taxon>Pichiaceae</taxon>
        <taxon>Ambrosiozyma</taxon>
    </lineage>
</organism>
<sequence>MNQGDSICCFTVLPCIAPNTPPDFFNNVSSATSSYTDLKELNESLLDLVLANCSSVYLTSFASIGNPVSSIPVSPILVNVSTVLNKAELESKLPVNKANINPELPGKELANWKQLMNTNGPPKANAM</sequence>
<evidence type="ECO:0000313" key="2">
    <source>
        <dbReference type="Proteomes" id="UP001165064"/>
    </source>
</evidence>
<evidence type="ECO:0000313" key="1">
    <source>
        <dbReference type="EMBL" id="GMF05556.1"/>
    </source>
</evidence>
<keyword evidence="2" id="KW-1185">Reference proteome</keyword>
<dbReference type="Proteomes" id="UP001165064">
    <property type="component" value="Unassembled WGS sequence"/>
</dbReference>
<proteinExistence type="predicted"/>
<dbReference type="EMBL" id="BSXS01014485">
    <property type="protein sequence ID" value="GMF05556.1"/>
    <property type="molecule type" value="Genomic_DNA"/>
</dbReference>
<comment type="caution">
    <text evidence="1">The sequence shown here is derived from an EMBL/GenBank/DDBJ whole genome shotgun (WGS) entry which is preliminary data.</text>
</comment>